<keyword evidence="2" id="KW-1185">Reference proteome</keyword>
<sequence length="62" mass="7197">MKHRIVVGSFHSPKCPSCGSVMWMEYSKDGEKIFLSCRYPLPCEMKDKKLSVPIQYIEAEEE</sequence>
<dbReference type="EMBL" id="JBIYDN010000015">
    <property type="protein sequence ID" value="MFK4444644.1"/>
    <property type="molecule type" value="Genomic_DNA"/>
</dbReference>
<evidence type="ECO:0000313" key="1">
    <source>
        <dbReference type="EMBL" id="MFK4444644.1"/>
    </source>
</evidence>
<accession>A0ABW8MMP3</accession>
<gene>
    <name evidence="1" type="ORF">ABH943_004666</name>
</gene>
<evidence type="ECO:0000313" key="2">
    <source>
        <dbReference type="Proteomes" id="UP001620514"/>
    </source>
</evidence>
<reference evidence="1 2" key="1">
    <citation type="submission" date="2024-11" db="EMBL/GenBank/DDBJ databases">
        <title>Using genomics to understand microbial adaptation to soil warming.</title>
        <authorList>
            <person name="Deangelis K.M. PhD."/>
        </authorList>
    </citation>
    <scope>NUCLEOTIDE SEQUENCE [LARGE SCALE GENOMIC DNA]</scope>
    <source>
        <strain evidence="1 2">GAS97</strain>
    </source>
</reference>
<organism evidence="1 2">
    <name type="scientific">Caballeronia udeis</name>
    <dbReference type="NCBI Taxonomy" id="1232866"/>
    <lineage>
        <taxon>Bacteria</taxon>
        <taxon>Pseudomonadati</taxon>
        <taxon>Pseudomonadota</taxon>
        <taxon>Betaproteobacteria</taxon>
        <taxon>Burkholderiales</taxon>
        <taxon>Burkholderiaceae</taxon>
        <taxon>Caballeronia</taxon>
    </lineage>
</organism>
<proteinExistence type="predicted"/>
<dbReference type="Proteomes" id="UP001620514">
    <property type="component" value="Unassembled WGS sequence"/>
</dbReference>
<evidence type="ECO:0008006" key="3">
    <source>
        <dbReference type="Google" id="ProtNLM"/>
    </source>
</evidence>
<comment type="caution">
    <text evidence="1">The sequence shown here is derived from an EMBL/GenBank/DDBJ whole genome shotgun (WGS) entry which is preliminary data.</text>
</comment>
<protein>
    <recommendedName>
        <fullName evidence="3">DNA topoisomerase type IA zn finger domain-containing protein</fullName>
    </recommendedName>
</protein>
<name>A0ABW8MMP3_9BURK</name>